<accession>A0A0X8E299</accession>
<evidence type="ECO:0000313" key="2">
    <source>
        <dbReference type="Proteomes" id="UP000058305"/>
    </source>
</evidence>
<reference evidence="2" key="2">
    <citation type="submission" date="2016-01" db="EMBL/GenBank/DDBJ databases">
        <title>First complete genome sequence of a species in the genus Microterricola, an extremophilic cold active enzyme producing strain ERGS5:02 isolated from Sikkim Himalaya.</title>
        <authorList>
            <person name="Kumar R."/>
            <person name="Singh D."/>
            <person name="Swarnkar M.K."/>
        </authorList>
    </citation>
    <scope>NUCLEOTIDE SEQUENCE [LARGE SCALE GENOMIC DNA]</scope>
    <source>
        <strain evidence="2">ERGS5:02</strain>
    </source>
</reference>
<gene>
    <name evidence="1" type="ORF">AWU67_09935</name>
</gene>
<keyword evidence="2" id="KW-1185">Reference proteome</keyword>
<dbReference type="AlphaFoldDB" id="A0A0X8E299"/>
<reference evidence="1 2" key="1">
    <citation type="journal article" date="2016" name="J. Biotechnol.">
        <title>First complete genome sequence of a species in the genus Microterricola, an extremophilic cold active enzyme producing bacterial strain ERGS5:02 isolated from Sikkim Himalaya.</title>
        <authorList>
            <person name="Himanshu"/>
            <person name="Swarnkar M.K."/>
            <person name="Singh D."/>
            <person name="Kumar R."/>
        </authorList>
    </citation>
    <scope>NUCLEOTIDE SEQUENCE [LARGE SCALE GENOMIC DNA]</scope>
    <source>
        <strain evidence="1 2">ERGS5:02</strain>
    </source>
</reference>
<proteinExistence type="predicted"/>
<evidence type="ECO:0000313" key="1">
    <source>
        <dbReference type="EMBL" id="AMB59124.1"/>
    </source>
</evidence>
<dbReference type="Proteomes" id="UP000058305">
    <property type="component" value="Chromosome"/>
</dbReference>
<dbReference type="KEGG" id="mvd:AWU67_09935"/>
<dbReference type="EMBL" id="CP014145">
    <property type="protein sequence ID" value="AMB59124.1"/>
    <property type="molecule type" value="Genomic_DNA"/>
</dbReference>
<organism evidence="1 2">
    <name type="scientific">Microterricola viridarii</name>
    <dbReference type="NCBI Taxonomy" id="412690"/>
    <lineage>
        <taxon>Bacteria</taxon>
        <taxon>Bacillati</taxon>
        <taxon>Actinomycetota</taxon>
        <taxon>Actinomycetes</taxon>
        <taxon>Micrococcales</taxon>
        <taxon>Microbacteriaceae</taxon>
        <taxon>Microterricola</taxon>
    </lineage>
</organism>
<protein>
    <submittedName>
        <fullName evidence="1">Uncharacterized protein</fullName>
    </submittedName>
</protein>
<name>A0A0X8E299_9MICO</name>
<sequence>MAALGLSLVVLSGCSAINFAPPGAFDKVDAAAELLSVGDAGDVTFEERYGGKWFLGDPPTLVAIVEGADAESVLLGQLEEAGFSVRGLPDAANGQTTWERGRGEDYLGVSLRPVIEGDEISGGERSELANGTGVAIWILSPK</sequence>